<dbReference type="GO" id="GO:0008897">
    <property type="term" value="F:holo-[acyl-carrier-protein] synthase activity"/>
    <property type="evidence" value="ECO:0007669"/>
    <property type="project" value="UniProtKB-UniRule"/>
</dbReference>
<evidence type="ECO:0000259" key="9">
    <source>
        <dbReference type="Pfam" id="PF01648"/>
    </source>
</evidence>
<keyword evidence="1 8" id="KW-0444">Lipid biosynthesis</keyword>
<evidence type="ECO:0000256" key="2">
    <source>
        <dbReference type="ARBA" id="ARBA00022679"/>
    </source>
</evidence>
<feature type="domain" description="4'-phosphopantetheinyl transferase" evidence="9">
    <location>
        <begin position="4"/>
        <end position="117"/>
    </location>
</feature>
<protein>
    <recommendedName>
        <fullName evidence="8">Holo-[acyl-carrier-protein] synthase</fullName>
        <shortName evidence="8">Holo-ACP synthase</shortName>
        <ecNumber evidence="8">2.7.8.7</ecNumber>
    </recommendedName>
    <alternativeName>
        <fullName evidence="8">4'-phosphopantetheinyl transferase AcpS</fullName>
    </alternativeName>
</protein>
<dbReference type="Gene3D" id="3.90.470.20">
    <property type="entry name" value="4'-phosphopantetheinyl transferase domain"/>
    <property type="match status" value="1"/>
</dbReference>
<name>A0A2X0QUV4_9PROT</name>
<dbReference type="InterPro" id="IPR037143">
    <property type="entry name" value="4-PPantetheinyl_Trfase_dom_sf"/>
</dbReference>
<evidence type="ECO:0000256" key="5">
    <source>
        <dbReference type="ARBA" id="ARBA00022842"/>
    </source>
</evidence>
<dbReference type="InterPro" id="IPR004568">
    <property type="entry name" value="Ppantetheine-prot_Trfase_dom"/>
</dbReference>
<keyword evidence="3 8" id="KW-0479">Metal-binding</keyword>
<sequence>MILGIGTDIVAYTRIDAVHRKYGERFAKRILSQEEWIEYRAHLHPVRFLMKRFAAKEALAKAAGTGLRYPVALQKISVTHDGAGKPAFEFDQELATHLMQLGVTKHHLSISDDHGIAVAFVVLEKN</sequence>
<dbReference type="EC" id="2.7.8.7" evidence="8"/>
<gene>
    <name evidence="8 10" type="primary">acpS</name>
    <name evidence="10" type="ORF">NITFAB_0948</name>
</gene>
<comment type="catalytic activity">
    <reaction evidence="8">
        <text>apo-[ACP] + CoA = holo-[ACP] + adenosine 3',5'-bisphosphate + H(+)</text>
        <dbReference type="Rhea" id="RHEA:12068"/>
        <dbReference type="Rhea" id="RHEA-COMP:9685"/>
        <dbReference type="Rhea" id="RHEA-COMP:9690"/>
        <dbReference type="ChEBI" id="CHEBI:15378"/>
        <dbReference type="ChEBI" id="CHEBI:29999"/>
        <dbReference type="ChEBI" id="CHEBI:57287"/>
        <dbReference type="ChEBI" id="CHEBI:58343"/>
        <dbReference type="ChEBI" id="CHEBI:64479"/>
        <dbReference type="EC" id="2.7.8.7"/>
    </reaction>
</comment>
<comment type="cofactor">
    <cofactor evidence="8">
        <name>Mg(2+)</name>
        <dbReference type="ChEBI" id="CHEBI:18420"/>
    </cofactor>
</comment>
<dbReference type="Pfam" id="PF01648">
    <property type="entry name" value="ACPS"/>
    <property type="match status" value="1"/>
</dbReference>
<dbReference type="InterPro" id="IPR008278">
    <property type="entry name" value="4-PPantetheinyl_Trfase_dom"/>
</dbReference>
<evidence type="ECO:0000256" key="6">
    <source>
        <dbReference type="ARBA" id="ARBA00023098"/>
    </source>
</evidence>
<evidence type="ECO:0000256" key="3">
    <source>
        <dbReference type="ARBA" id="ARBA00022723"/>
    </source>
</evidence>
<accession>A0A2X0QUV4</accession>
<keyword evidence="7 8" id="KW-0275">Fatty acid biosynthesis</keyword>
<evidence type="ECO:0000256" key="4">
    <source>
        <dbReference type="ARBA" id="ARBA00022832"/>
    </source>
</evidence>
<keyword evidence="2 8" id="KW-0808">Transferase</keyword>
<evidence type="ECO:0000256" key="7">
    <source>
        <dbReference type="ARBA" id="ARBA00023160"/>
    </source>
</evidence>
<reference evidence="10" key="1">
    <citation type="submission" date="2018-05" db="EMBL/GenBank/DDBJ databases">
        <authorList>
            <person name="Lanie J.A."/>
            <person name="Ng W.-L."/>
            <person name="Kazmierczak K.M."/>
            <person name="Andrzejewski T.M."/>
            <person name="Davidsen T.M."/>
            <person name="Wayne K.J."/>
            <person name="Tettelin H."/>
            <person name="Glass J.I."/>
            <person name="Rusch D."/>
            <person name="Podicherti R."/>
            <person name="Tsui H.-C.T."/>
            <person name="Winkler M.E."/>
        </authorList>
    </citation>
    <scope>NUCLEOTIDE SEQUENCE</scope>
    <source>
        <strain evidence="10">KNB</strain>
    </source>
</reference>
<feature type="binding site" evidence="8">
    <location>
        <position position="8"/>
    </location>
    <ligand>
        <name>Mg(2+)</name>
        <dbReference type="ChEBI" id="CHEBI:18420"/>
    </ligand>
</feature>
<keyword evidence="6 8" id="KW-0443">Lipid metabolism</keyword>
<keyword evidence="8" id="KW-0963">Cytoplasm</keyword>
<comment type="subcellular location">
    <subcellularLocation>
        <location evidence="8">Cytoplasm</location>
    </subcellularLocation>
</comment>
<dbReference type="AlphaFoldDB" id="A0A2X0QUV4"/>
<organism evidence="10">
    <name type="scientific">Candidatus Nitrotoga fabula</name>
    <dbReference type="NCBI Taxonomy" id="2182327"/>
    <lineage>
        <taxon>Bacteria</taxon>
        <taxon>Pseudomonadati</taxon>
        <taxon>Pseudomonadota</taxon>
        <taxon>Betaproteobacteria</taxon>
        <taxon>Nitrosomonadales</taxon>
        <taxon>Gallionellaceae</taxon>
        <taxon>Candidatus Nitrotoga</taxon>
    </lineage>
</organism>
<keyword evidence="4 8" id="KW-0276">Fatty acid metabolism</keyword>
<comment type="similarity">
    <text evidence="8">Belongs to the P-Pant transferase superfamily. AcpS family.</text>
</comment>
<dbReference type="EMBL" id="LS423452">
    <property type="protein sequence ID" value="SPS05358.1"/>
    <property type="molecule type" value="Genomic_DNA"/>
</dbReference>
<feature type="binding site" evidence="8">
    <location>
        <position position="57"/>
    </location>
    <ligand>
        <name>Mg(2+)</name>
        <dbReference type="ChEBI" id="CHEBI:18420"/>
    </ligand>
</feature>
<evidence type="ECO:0000313" key="10">
    <source>
        <dbReference type="EMBL" id="SPS05358.1"/>
    </source>
</evidence>
<dbReference type="InterPro" id="IPR002582">
    <property type="entry name" value="ACPS"/>
</dbReference>
<dbReference type="NCBIfam" id="TIGR00516">
    <property type="entry name" value="acpS"/>
    <property type="match status" value="1"/>
</dbReference>
<evidence type="ECO:0000256" key="8">
    <source>
        <dbReference type="HAMAP-Rule" id="MF_00101"/>
    </source>
</evidence>
<dbReference type="HAMAP" id="MF_00101">
    <property type="entry name" value="AcpS"/>
    <property type="match status" value="1"/>
</dbReference>
<keyword evidence="5 8" id="KW-0460">Magnesium</keyword>
<dbReference type="SUPFAM" id="SSF56214">
    <property type="entry name" value="4'-phosphopantetheinyl transferase"/>
    <property type="match status" value="1"/>
</dbReference>
<dbReference type="GO" id="GO:0005737">
    <property type="term" value="C:cytoplasm"/>
    <property type="evidence" value="ECO:0007669"/>
    <property type="project" value="UniProtKB-SubCell"/>
</dbReference>
<evidence type="ECO:0000256" key="1">
    <source>
        <dbReference type="ARBA" id="ARBA00022516"/>
    </source>
</evidence>
<proteinExistence type="inferred from homology"/>
<comment type="function">
    <text evidence="8">Transfers the 4'-phosphopantetheine moiety from coenzyme A to a Ser of acyl-carrier-protein.</text>
</comment>
<dbReference type="GO" id="GO:0000287">
    <property type="term" value="F:magnesium ion binding"/>
    <property type="evidence" value="ECO:0007669"/>
    <property type="project" value="UniProtKB-UniRule"/>
</dbReference>
<dbReference type="GO" id="GO:0006633">
    <property type="term" value="P:fatty acid biosynthetic process"/>
    <property type="evidence" value="ECO:0007669"/>
    <property type="project" value="UniProtKB-UniRule"/>
</dbReference>
<dbReference type="NCBIfam" id="TIGR00556">
    <property type="entry name" value="pantethn_trn"/>
    <property type="match status" value="1"/>
</dbReference>